<dbReference type="PANTHER" id="PTHR43537:SF51">
    <property type="entry name" value="HTH-TYPE TRANSCRIPTIONAL REGULATOR LGOR-RELATED"/>
    <property type="match status" value="1"/>
</dbReference>
<proteinExistence type="predicted"/>
<dbReference type="SMART" id="SM00895">
    <property type="entry name" value="FCD"/>
    <property type="match status" value="1"/>
</dbReference>
<dbReference type="Pfam" id="PF00392">
    <property type="entry name" value="GntR"/>
    <property type="match status" value="1"/>
</dbReference>
<dbReference type="RefSeq" id="WP_269123299.1">
    <property type="nucleotide sequence ID" value="NZ_JAPUBN010000011.1"/>
</dbReference>
<dbReference type="InterPro" id="IPR000524">
    <property type="entry name" value="Tscrpt_reg_HTH_GntR"/>
</dbReference>
<dbReference type="Gene3D" id="1.10.10.10">
    <property type="entry name" value="Winged helix-like DNA-binding domain superfamily/Winged helix DNA-binding domain"/>
    <property type="match status" value="2"/>
</dbReference>
<evidence type="ECO:0000256" key="3">
    <source>
        <dbReference type="ARBA" id="ARBA00023163"/>
    </source>
</evidence>
<dbReference type="EMBL" id="JAPUBN010000011">
    <property type="protein sequence ID" value="MCZ2720980.1"/>
    <property type="molecule type" value="Genomic_DNA"/>
</dbReference>
<evidence type="ECO:0000256" key="1">
    <source>
        <dbReference type="ARBA" id="ARBA00023015"/>
    </source>
</evidence>
<keyword evidence="2" id="KW-0238">DNA-binding</keyword>
<dbReference type="Pfam" id="PF07729">
    <property type="entry name" value="FCD"/>
    <property type="match status" value="1"/>
</dbReference>
<protein>
    <submittedName>
        <fullName evidence="5">GntR family transcriptional regulator</fullName>
    </submittedName>
</protein>
<dbReference type="InterPro" id="IPR008920">
    <property type="entry name" value="TF_FadR/GntR_C"/>
</dbReference>
<dbReference type="InterPro" id="IPR036388">
    <property type="entry name" value="WH-like_DNA-bd_sf"/>
</dbReference>
<dbReference type="PRINTS" id="PR00035">
    <property type="entry name" value="HTHGNTR"/>
</dbReference>
<keyword evidence="1" id="KW-0805">Transcription regulation</keyword>
<evidence type="ECO:0000313" key="6">
    <source>
        <dbReference type="Proteomes" id="UP001149719"/>
    </source>
</evidence>
<feature type="domain" description="HTH gntR-type" evidence="4">
    <location>
        <begin position="85"/>
        <end position="152"/>
    </location>
</feature>
<dbReference type="Gene3D" id="1.20.120.530">
    <property type="entry name" value="GntR ligand-binding domain-like"/>
    <property type="match status" value="1"/>
</dbReference>
<keyword evidence="3" id="KW-0804">Transcription</keyword>
<organism evidence="5 6">
    <name type="scientific">Marinomonas phaeophyticola</name>
    <dbReference type="NCBI Taxonomy" id="3004091"/>
    <lineage>
        <taxon>Bacteria</taxon>
        <taxon>Pseudomonadati</taxon>
        <taxon>Pseudomonadota</taxon>
        <taxon>Gammaproteobacteria</taxon>
        <taxon>Oceanospirillales</taxon>
        <taxon>Oceanospirillaceae</taxon>
        <taxon>Marinomonas</taxon>
    </lineage>
</organism>
<evidence type="ECO:0000313" key="5">
    <source>
        <dbReference type="EMBL" id="MCZ2720980.1"/>
    </source>
</evidence>
<dbReference type="PROSITE" id="PS50949">
    <property type="entry name" value="HTH_GNTR"/>
    <property type="match status" value="1"/>
</dbReference>
<dbReference type="SUPFAM" id="SSF48008">
    <property type="entry name" value="GntR ligand-binding domain-like"/>
    <property type="match status" value="1"/>
</dbReference>
<keyword evidence="6" id="KW-1185">Reference proteome</keyword>
<gene>
    <name evidence="5" type="ORF">O1D97_04785</name>
</gene>
<evidence type="ECO:0000256" key="2">
    <source>
        <dbReference type="ARBA" id="ARBA00023125"/>
    </source>
</evidence>
<accession>A0ABT4JRI1</accession>
<dbReference type="PANTHER" id="PTHR43537">
    <property type="entry name" value="TRANSCRIPTIONAL REGULATOR, GNTR FAMILY"/>
    <property type="match status" value="1"/>
</dbReference>
<dbReference type="InterPro" id="IPR036390">
    <property type="entry name" value="WH_DNA-bd_sf"/>
</dbReference>
<reference evidence="5" key="1">
    <citation type="submission" date="2022-12" db="EMBL/GenBank/DDBJ databases">
        <title>Marinomonas 15G1-11 sp. nov, isolated from marine algae.</title>
        <authorList>
            <person name="Butt M."/>
            <person name="Choi D.G."/>
            <person name="Kim J.M."/>
            <person name="Lee J.K."/>
            <person name="Baek J.H."/>
            <person name="Jeon C.O."/>
        </authorList>
    </citation>
    <scope>NUCLEOTIDE SEQUENCE</scope>
    <source>
        <strain evidence="5">15G1-11</strain>
    </source>
</reference>
<evidence type="ECO:0000259" key="4">
    <source>
        <dbReference type="PROSITE" id="PS50949"/>
    </source>
</evidence>
<dbReference type="InterPro" id="IPR011711">
    <property type="entry name" value="GntR_C"/>
</dbReference>
<sequence length="298" mass="35349">MSRKNFLFQKSVNALLDILKNEYVVGDNLPSDLTIANRLDVSRSTARKTIDYMIEQGFIVKLGSQKTLYAMPQKSHYFAVNKQSMSKDKQVEEHFLNLILNGKIKPGDRFSELELARQSNCNTVTVREFLIRFSRFGLIEKSPRSQWQMKNFDEQFVDELYEVRHLFEMYSLSSFMQLEETKPHWQQLEALLLEHQEIEPHMEERFHEFPKLDQKFHTLMQSAQPNQFVSQFYDIISFVFHYHYQWDRNSEKDRNTVAVHEHIDIISKMLMKDYRGATLALEKHLNTAKESLKNTAIL</sequence>
<name>A0ABT4JRI1_9GAMM</name>
<dbReference type="SUPFAM" id="SSF46785">
    <property type="entry name" value="Winged helix' DNA-binding domain"/>
    <property type="match status" value="2"/>
</dbReference>
<comment type="caution">
    <text evidence="5">The sequence shown here is derived from an EMBL/GenBank/DDBJ whole genome shotgun (WGS) entry which is preliminary data.</text>
</comment>
<dbReference type="Proteomes" id="UP001149719">
    <property type="component" value="Unassembled WGS sequence"/>
</dbReference>